<sequence length="406" mass="42380">MSVGPVGLWKRVGLDRAFGGPSENSPATDSHAPGSEAHPGCGNMAAPGTPVERRLPVADGRRSVDTHGSRRAAVRSVTFSPDGKLLASGSHDKTIGIWKTETDGRHRILTGHGGPVGGAPDGKLVASGSDNKTVGLWDPAAGEVLKHITHVAEGEKICFDATGSHLITNYGGVPLNLEFKVSDKNTLRMQPSLPENWLRMYGVSSDCSWITWGGHNIGCLPPVCKNGAVVVWHAAEPSKTSKLAMGCRLGRDILVCFCGAPSALRVNTAAVPLNVTKGGGSQLRGLLPSSAVELGGETGPDARLEAFGVLLQTVEANQLGAWPIAATLTLSVCAVGEKAARAHVLRLTADLSVANLADDHDGTGLKAASHLLLVHRVRRVSRRKTENAVKKAVTENALSPLSTPAN</sequence>
<name>A0ABR0BFU3_PURLI</name>
<dbReference type="InterPro" id="IPR001680">
    <property type="entry name" value="WD40_rpt"/>
</dbReference>
<reference evidence="9 10" key="1">
    <citation type="journal article" date="2024" name="Microbiol. Resour. Announc.">
        <title>Genome annotations for the ascomycete fungi Trichoderma harzianum, Trichoderma aggressivum, and Purpureocillium lilacinum.</title>
        <authorList>
            <person name="Beijen E.P.W."/>
            <person name="Ohm R.A."/>
        </authorList>
    </citation>
    <scope>NUCLEOTIDE SEQUENCE [LARGE SCALE GENOMIC DNA]</scope>
    <source>
        <strain evidence="9 10">CBS 150709</strain>
    </source>
</reference>
<dbReference type="SUPFAM" id="SSF63829">
    <property type="entry name" value="Calcium-dependent phosphotriesterase"/>
    <property type="match status" value="1"/>
</dbReference>
<dbReference type="Proteomes" id="UP001287286">
    <property type="component" value="Unassembled WGS sequence"/>
</dbReference>
<dbReference type="PROSITE" id="PS50294">
    <property type="entry name" value="WD_REPEATS_REGION"/>
    <property type="match status" value="1"/>
</dbReference>
<dbReference type="InterPro" id="IPR015943">
    <property type="entry name" value="WD40/YVTN_repeat-like_dom_sf"/>
</dbReference>
<evidence type="ECO:0000256" key="7">
    <source>
        <dbReference type="PROSITE-ProRule" id="PRU00221"/>
    </source>
</evidence>
<protein>
    <recommendedName>
        <fullName evidence="5">Mitochondrial division protein 1</fullName>
    </recommendedName>
</protein>
<evidence type="ECO:0000256" key="2">
    <source>
        <dbReference type="ARBA" id="ARBA00022737"/>
    </source>
</evidence>
<evidence type="ECO:0000313" key="9">
    <source>
        <dbReference type="EMBL" id="KAK4074674.1"/>
    </source>
</evidence>
<feature type="repeat" description="WD" evidence="7">
    <location>
        <begin position="67"/>
        <end position="108"/>
    </location>
</feature>
<comment type="caution">
    <text evidence="9">The sequence shown here is derived from an EMBL/GenBank/DDBJ whole genome shotgun (WGS) entry which is preliminary data.</text>
</comment>
<organism evidence="9 10">
    <name type="scientific">Purpureocillium lilacinum</name>
    <name type="common">Paecilomyces lilacinus</name>
    <dbReference type="NCBI Taxonomy" id="33203"/>
    <lineage>
        <taxon>Eukaryota</taxon>
        <taxon>Fungi</taxon>
        <taxon>Dikarya</taxon>
        <taxon>Ascomycota</taxon>
        <taxon>Pezizomycotina</taxon>
        <taxon>Sordariomycetes</taxon>
        <taxon>Hypocreomycetidae</taxon>
        <taxon>Hypocreales</taxon>
        <taxon>Ophiocordycipitaceae</taxon>
        <taxon>Purpureocillium</taxon>
    </lineage>
</organism>
<comment type="similarity">
    <text evidence="4">Belongs to the WD repeat MDV1/CAF4 family.</text>
</comment>
<evidence type="ECO:0000256" key="5">
    <source>
        <dbReference type="ARBA" id="ARBA00039789"/>
    </source>
</evidence>
<comment type="function">
    <text evidence="6">Involved in mitochondrial fission. Acts as an adapter protein required to form mitochondrial fission complexes. Formation of these complexes is required to promote constriction and fission of the mitochondrial compartment at a late step in mitochondrial division.</text>
</comment>
<evidence type="ECO:0000256" key="8">
    <source>
        <dbReference type="SAM" id="MobiDB-lite"/>
    </source>
</evidence>
<feature type="repeat" description="WD" evidence="7">
    <location>
        <begin position="120"/>
        <end position="147"/>
    </location>
</feature>
<evidence type="ECO:0000313" key="10">
    <source>
        <dbReference type="Proteomes" id="UP001287286"/>
    </source>
</evidence>
<accession>A0ABR0BFU3</accession>
<dbReference type="PANTHER" id="PTHR22847:SF637">
    <property type="entry name" value="WD REPEAT DOMAIN 5B"/>
    <property type="match status" value="1"/>
</dbReference>
<evidence type="ECO:0000256" key="4">
    <source>
        <dbReference type="ARBA" id="ARBA00038415"/>
    </source>
</evidence>
<keyword evidence="3" id="KW-0175">Coiled coil</keyword>
<evidence type="ECO:0000256" key="6">
    <source>
        <dbReference type="ARBA" id="ARBA00043913"/>
    </source>
</evidence>
<dbReference type="Pfam" id="PF00400">
    <property type="entry name" value="WD40"/>
    <property type="match status" value="2"/>
</dbReference>
<evidence type="ECO:0000256" key="1">
    <source>
        <dbReference type="ARBA" id="ARBA00022574"/>
    </source>
</evidence>
<keyword evidence="2" id="KW-0677">Repeat</keyword>
<dbReference type="Gene3D" id="2.130.10.10">
    <property type="entry name" value="YVTN repeat-like/Quinoprotein amine dehydrogenase"/>
    <property type="match status" value="1"/>
</dbReference>
<gene>
    <name evidence="9" type="ORF">Purlil1_12893</name>
</gene>
<keyword evidence="10" id="KW-1185">Reference proteome</keyword>
<dbReference type="PROSITE" id="PS50082">
    <property type="entry name" value="WD_REPEATS_2"/>
    <property type="match status" value="2"/>
</dbReference>
<dbReference type="PANTHER" id="PTHR22847">
    <property type="entry name" value="WD40 REPEAT PROTEIN"/>
    <property type="match status" value="1"/>
</dbReference>
<keyword evidence="1 7" id="KW-0853">WD repeat</keyword>
<dbReference type="SMART" id="SM00320">
    <property type="entry name" value="WD40"/>
    <property type="match status" value="2"/>
</dbReference>
<feature type="region of interest" description="Disordered" evidence="8">
    <location>
        <begin position="17"/>
        <end position="50"/>
    </location>
</feature>
<dbReference type="EMBL" id="JAWRVI010000143">
    <property type="protein sequence ID" value="KAK4074674.1"/>
    <property type="molecule type" value="Genomic_DNA"/>
</dbReference>
<proteinExistence type="inferred from homology"/>
<evidence type="ECO:0000256" key="3">
    <source>
        <dbReference type="ARBA" id="ARBA00023054"/>
    </source>
</evidence>